<evidence type="ECO:0000256" key="1">
    <source>
        <dbReference type="ARBA" id="ARBA00008467"/>
    </source>
</evidence>
<dbReference type="Proteomes" id="UP000536179">
    <property type="component" value="Unassembled WGS sequence"/>
</dbReference>
<dbReference type="EMBL" id="JACHXU010000001">
    <property type="protein sequence ID" value="MBB3204691.1"/>
    <property type="molecule type" value="Genomic_DNA"/>
</dbReference>
<dbReference type="Pfam" id="PF02801">
    <property type="entry name" value="Ketoacyl-synt_C"/>
    <property type="match status" value="1"/>
</dbReference>
<feature type="region of interest" description="Disordered" evidence="4">
    <location>
        <begin position="1"/>
        <end position="24"/>
    </location>
</feature>
<keyword evidence="6" id="KW-0012">Acyltransferase</keyword>
<dbReference type="InterPro" id="IPR000794">
    <property type="entry name" value="Beta-ketoacyl_synthase"/>
</dbReference>
<dbReference type="Pfam" id="PF00109">
    <property type="entry name" value="ketoacyl-synt"/>
    <property type="match status" value="1"/>
</dbReference>
<dbReference type="EC" id="2.3.1.179" evidence="6"/>
<accession>A0A7W5DUB2</accession>
<dbReference type="InterPro" id="IPR020841">
    <property type="entry name" value="PKS_Beta-ketoAc_synthase_dom"/>
</dbReference>
<dbReference type="InterPro" id="IPR016039">
    <property type="entry name" value="Thiolase-like"/>
</dbReference>
<evidence type="ECO:0000256" key="4">
    <source>
        <dbReference type="SAM" id="MobiDB-lite"/>
    </source>
</evidence>
<comment type="similarity">
    <text evidence="1 3">Belongs to the thiolase-like superfamily. Beta-ketoacyl-ACP synthases family.</text>
</comment>
<dbReference type="SUPFAM" id="SSF53901">
    <property type="entry name" value="Thiolase-like"/>
    <property type="match status" value="2"/>
</dbReference>
<name>A0A7W5DUB2_9BACT</name>
<dbReference type="PANTHER" id="PTHR11712:SF336">
    <property type="entry name" value="3-OXOACYL-[ACYL-CARRIER-PROTEIN] SYNTHASE, MITOCHONDRIAL"/>
    <property type="match status" value="1"/>
</dbReference>
<proteinExistence type="inferred from homology"/>
<sequence length="460" mass="47941">MSASPPVNSPAVDTSVVPNGSPRRPATSVVVTGLGVISPLGNTPDELLDALHAGQSGIAAFTLIPTEAFSASHGAEATKFTGHIDDYGPLEKALQRTIRKGSKVMCREIEMGVASAQLALHHGGFNSEVFDRDRIGVLFGSDYIMSLPEEYSAGIAACIEDGKFNFAKWGETGLPKVNPLWLLKYLPNMPASHIAIYNDLRGPNNSLTLREASSGAAIAEATSTILRGHADALVVGATGSRVHPLRTLHASMQEKLAADRENCGEMSRPFDSTRDGSVLGEGAASMLCESREHAEARGAQIYGEVIGYGTSAVGESGGPRPIQIAISNALRATLRSAQNAGHGETPVGHIHAHGLSDVDIDRDEAAAIQDVFGDVSSQPPVTTAKGHFGNLGAGGGMVEIIASLKSLGGDLFPIRNLESLDENCPINAVTTAGTPAGDSFISINVTPQGQASAVWIRKAS</sequence>
<protein>
    <submittedName>
        <fullName evidence="6">3-oxoacyl-[acyl-carrier-protein] synthase II</fullName>
        <ecNumber evidence="6">2.3.1.179</ecNumber>
    </submittedName>
</protein>
<dbReference type="Gene3D" id="3.40.47.10">
    <property type="match status" value="2"/>
</dbReference>
<dbReference type="GO" id="GO:0004315">
    <property type="term" value="F:3-oxoacyl-[acyl-carrier-protein] synthase activity"/>
    <property type="evidence" value="ECO:0007669"/>
    <property type="project" value="UniProtKB-EC"/>
</dbReference>
<evidence type="ECO:0000256" key="3">
    <source>
        <dbReference type="RuleBase" id="RU003694"/>
    </source>
</evidence>
<evidence type="ECO:0000259" key="5">
    <source>
        <dbReference type="PROSITE" id="PS52004"/>
    </source>
</evidence>
<keyword evidence="2 3" id="KW-0808">Transferase</keyword>
<dbReference type="RefSeq" id="WP_221224799.1">
    <property type="nucleotide sequence ID" value="NZ_JACHXU010000001.1"/>
</dbReference>
<organism evidence="6 7">
    <name type="scientific">Aporhodopirellula rubra</name>
    <dbReference type="NCBI Taxonomy" id="980271"/>
    <lineage>
        <taxon>Bacteria</taxon>
        <taxon>Pseudomonadati</taxon>
        <taxon>Planctomycetota</taxon>
        <taxon>Planctomycetia</taxon>
        <taxon>Pirellulales</taxon>
        <taxon>Pirellulaceae</taxon>
        <taxon>Aporhodopirellula</taxon>
    </lineage>
</organism>
<dbReference type="SMART" id="SM00825">
    <property type="entry name" value="PKS_KS"/>
    <property type="match status" value="1"/>
</dbReference>
<dbReference type="AlphaFoldDB" id="A0A7W5DUB2"/>
<dbReference type="PROSITE" id="PS52004">
    <property type="entry name" value="KS3_2"/>
    <property type="match status" value="1"/>
</dbReference>
<evidence type="ECO:0000256" key="2">
    <source>
        <dbReference type="ARBA" id="ARBA00022679"/>
    </source>
</evidence>
<dbReference type="GO" id="GO:0005829">
    <property type="term" value="C:cytosol"/>
    <property type="evidence" value="ECO:0007669"/>
    <property type="project" value="TreeGrafter"/>
</dbReference>
<evidence type="ECO:0000313" key="7">
    <source>
        <dbReference type="Proteomes" id="UP000536179"/>
    </source>
</evidence>
<dbReference type="InterPro" id="IPR014030">
    <property type="entry name" value="Ketoacyl_synth_N"/>
</dbReference>
<evidence type="ECO:0000313" key="6">
    <source>
        <dbReference type="EMBL" id="MBB3204691.1"/>
    </source>
</evidence>
<comment type="caution">
    <text evidence="6">The sequence shown here is derived from an EMBL/GenBank/DDBJ whole genome shotgun (WGS) entry which is preliminary data.</text>
</comment>
<reference evidence="6 7" key="1">
    <citation type="submission" date="2020-08" db="EMBL/GenBank/DDBJ databases">
        <title>Genomic Encyclopedia of Type Strains, Phase III (KMG-III): the genomes of soil and plant-associated and newly described type strains.</title>
        <authorList>
            <person name="Whitman W."/>
        </authorList>
    </citation>
    <scope>NUCLEOTIDE SEQUENCE [LARGE SCALE GENOMIC DNA]</scope>
    <source>
        <strain evidence="6 7">CECT 8075</strain>
    </source>
</reference>
<dbReference type="InterPro" id="IPR014031">
    <property type="entry name" value="Ketoacyl_synth_C"/>
</dbReference>
<dbReference type="PANTHER" id="PTHR11712">
    <property type="entry name" value="POLYKETIDE SYNTHASE-RELATED"/>
    <property type="match status" value="1"/>
</dbReference>
<gene>
    <name evidence="6" type="ORF">FHS27_000455</name>
</gene>
<dbReference type="GO" id="GO:0006633">
    <property type="term" value="P:fatty acid biosynthetic process"/>
    <property type="evidence" value="ECO:0007669"/>
    <property type="project" value="TreeGrafter"/>
</dbReference>
<feature type="domain" description="Ketosynthase family 3 (KS3)" evidence="5">
    <location>
        <begin position="26"/>
        <end position="442"/>
    </location>
</feature>
<keyword evidence="7" id="KW-1185">Reference proteome</keyword>